<accession>A0A816IFL3</accession>
<dbReference type="Proteomes" id="UP001295469">
    <property type="component" value="Chromosome C03"/>
</dbReference>
<sequence>MGVAHGVVIPYPFFRIKWFQTNRNTKLLFPPGRSLHLILSSSHFHPSAPFHHPSTRETKKKTTSMSYIYKERERIMSYETAQSFIVDYFLLPVSKKMRILYLVI</sequence>
<dbReference type="EMBL" id="HG994367">
    <property type="protein sequence ID" value="CAF1703391.1"/>
    <property type="molecule type" value="Genomic_DNA"/>
</dbReference>
<proteinExistence type="predicted"/>
<dbReference type="AlphaFoldDB" id="A0A816IFL3"/>
<reference evidence="1" key="1">
    <citation type="submission" date="2021-01" db="EMBL/GenBank/DDBJ databases">
        <authorList>
            <consortium name="Genoscope - CEA"/>
            <person name="William W."/>
        </authorList>
    </citation>
    <scope>NUCLEOTIDE SEQUENCE</scope>
</reference>
<evidence type="ECO:0000313" key="1">
    <source>
        <dbReference type="EMBL" id="CAF1703391.1"/>
    </source>
</evidence>
<protein>
    <submittedName>
        <fullName evidence="1">(rape) hypothetical protein</fullName>
    </submittedName>
</protein>
<organism evidence="1">
    <name type="scientific">Brassica napus</name>
    <name type="common">Rape</name>
    <dbReference type="NCBI Taxonomy" id="3708"/>
    <lineage>
        <taxon>Eukaryota</taxon>
        <taxon>Viridiplantae</taxon>
        <taxon>Streptophyta</taxon>
        <taxon>Embryophyta</taxon>
        <taxon>Tracheophyta</taxon>
        <taxon>Spermatophyta</taxon>
        <taxon>Magnoliopsida</taxon>
        <taxon>eudicotyledons</taxon>
        <taxon>Gunneridae</taxon>
        <taxon>Pentapetalae</taxon>
        <taxon>rosids</taxon>
        <taxon>malvids</taxon>
        <taxon>Brassicales</taxon>
        <taxon>Brassicaceae</taxon>
        <taxon>Brassiceae</taxon>
        <taxon>Brassica</taxon>
    </lineage>
</organism>
<name>A0A816IFL3_BRANA</name>
<gene>
    <name evidence="1" type="ORF">DARMORV10_C03P41200.1</name>
</gene>